<reference evidence="1" key="1">
    <citation type="journal article" date="2023" name="bioRxiv">
        <title>Scaffold-level genome assemblies of two parasitoid biocontrol wasps reveal the parthenogenesis mechanism and an associated novel virus.</title>
        <authorList>
            <person name="Inwood S."/>
            <person name="Skelly J."/>
            <person name="Guhlin J."/>
            <person name="Harrop T."/>
            <person name="Goldson S."/>
            <person name="Dearden P."/>
        </authorList>
    </citation>
    <scope>NUCLEOTIDE SEQUENCE</scope>
    <source>
        <strain evidence="1">Lincoln</strain>
        <tissue evidence="1">Whole body</tissue>
    </source>
</reference>
<sequence>MTRILSEVIHTQVGRSVTIKGPYLGRPLERCSVEHNGINYGLYPKLNLTGAEFAGSPRFCSFIIKWIDFDHAGEWIIKTIWGWDDYSDDVDNSTLTVNRYTDYTIHVRQDDAELAFEGVTDTESGSYATIHFKDYFNKITKCYIGEIRYILSDNSNGISTGLYRNGKCGVRIPINDEYSGKWELVQESGDDKITTGIFTIWPDSSTKSSEELHKNWRRGSKNKTIRINKYGIHWYCELERPDGMKESLIDSQCEYSVKRVSEEHAGTWKLRYASKYSTNILEQRIVVNVYGTSMNFSVIKSCEICSFPPFVFNLSQLIFLVFRIQIEKGLKIKMTAQRLEFHTLLKFCLIEANKLAFKNVIDGEDGSYIAVFFNEYFHNVTKCYAVKKTDHDEISYILTDNGIASAAELKLHNKCGVQIPLSNEWTGQWTLVQESGSYKIRSGFISIGSQ</sequence>
<dbReference type="AlphaFoldDB" id="A0AA39KMD4"/>
<gene>
    <name evidence="1" type="ORF">PV327_004169</name>
</gene>
<evidence type="ECO:0000313" key="1">
    <source>
        <dbReference type="EMBL" id="KAK0166677.1"/>
    </source>
</evidence>
<proteinExistence type="predicted"/>
<keyword evidence="2" id="KW-1185">Reference proteome</keyword>
<reference evidence="1" key="2">
    <citation type="submission" date="2023-03" db="EMBL/GenBank/DDBJ databases">
        <authorList>
            <person name="Inwood S.N."/>
            <person name="Skelly J.G."/>
            <person name="Guhlin J."/>
            <person name="Harrop T.W.R."/>
            <person name="Goldson S.G."/>
            <person name="Dearden P.K."/>
        </authorList>
    </citation>
    <scope>NUCLEOTIDE SEQUENCE</scope>
    <source>
        <strain evidence="1">Lincoln</strain>
        <tissue evidence="1">Whole body</tissue>
    </source>
</reference>
<name>A0AA39KMD4_MICHY</name>
<dbReference type="EMBL" id="JAQQBR010001832">
    <property type="protein sequence ID" value="KAK0166677.1"/>
    <property type="molecule type" value="Genomic_DNA"/>
</dbReference>
<accession>A0AA39KMD4</accession>
<evidence type="ECO:0000313" key="2">
    <source>
        <dbReference type="Proteomes" id="UP001168972"/>
    </source>
</evidence>
<dbReference type="Proteomes" id="UP001168972">
    <property type="component" value="Unassembled WGS sequence"/>
</dbReference>
<comment type="caution">
    <text evidence="1">The sequence shown here is derived from an EMBL/GenBank/DDBJ whole genome shotgun (WGS) entry which is preliminary data.</text>
</comment>
<organism evidence="1 2">
    <name type="scientific">Microctonus hyperodae</name>
    <name type="common">Parasitoid wasp</name>
    <dbReference type="NCBI Taxonomy" id="165561"/>
    <lineage>
        <taxon>Eukaryota</taxon>
        <taxon>Metazoa</taxon>
        <taxon>Ecdysozoa</taxon>
        <taxon>Arthropoda</taxon>
        <taxon>Hexapoda</taxon>
        <taxon>Insecta</taxon>
        <taxon>Pterygota</taxon>
        <taxon>Neoptera</taxon>
        <taxon>Endopterygota</taxon>
        <taxon>Hymenoptera</taxon>
        <taxon>Apocrita</taxon>
        <taxon>Ichneumonoidea</taxon>
        <taxon>Braconidae</taxon>
        <taxon>Euphorinae</taxon>
        <taxon>Microctonus</taxon>
    </lineage>
</organism>
<protein>
    <submittedName>
        <fullName evidence="1">Uncharacterized protein</fullName>
    </submittedName>
</protein>